<dbReference type="PROSITE" id="PS00455">
    <property type="entry name" value="AMP_BINDING"/>
    <property type="match status" value="1"/>
</dbReference>
<feature type="domain" description="AMP-binding enzyme C-terminal" evidence="2">
    <location>
        <begin position="444"/>
        <end position="520"/>
    </location>
</feature>
<dbReference type="InterPro" id="IPR050237">
    <property type="entry name" value="ATP-dep_AMP-bd_enzyme"/>
</dbReference>
<dbReference type="InterPro" id="IPR000873">
    <property type="entry name" value="AMP-dep_synth/lig_dom"/>
</dbReference>
<dbReference type="Gene3D" id="3.30.300.30">
    <property type="match status" value="1"/>
</dbReference>
<gene>
    <name evidence="3" type="ORF">ACFOZ5_17620</name>
</gene>
<evidence type="ECO:0000259" key="2">
    <source>
        <dbReference type="Pfam" id="PF13193"/>
    </source>
</evidence>
<evidence type="ECO:0000313" key="3">
    <source>
        <dbReference type="EMBL" id="MFC4260840.1"/>
    </source>
</evidence>
<dbReference type="Gene3D" id="3.40.50.12780">
    <property type="entry name" value="N-terminal domain of ligase-like"/>
    <property type="match status" value="1"/>
</dbReference>
<dbReference type="Proteomes" id="UP001595798">
    <property type="component" value="Unassembled WGS sequence"/>
</dbReference>
<sequence length="538" mass="58433">MGQNTAFTTRYEHHFGDRIIRCYQERPASVLDSFLASVERAPDADCIVCEGQRLSYQQVADQADAMAAQLRHRGVAEGDRVGLLIGNSTELVLSILGVLRAGAIVIPLNTREQAPGLRYMLEHSDARAVVFAGEQTGKLPDPDELPGLRHRFAISGGDEHSEPFENLLQDTGTDLPLLSVNEEDPAVILYTSGTTGTPKGVILTHFNIIHSVMHFQHIMALGNGERSLMVAPGSHVTGLVANIFTMAHVAGCIVIIPGFDAVEAVNLIAREKVTHTIMVPAMYNLCLLRTNFRDHDLSAFRIGGFGGAPMPESTIAQLREQLPDLELINAYGATETTSPATSLPLGDAGRHADSVGQVVPCGDIRIMDDHGREVAPGESGELWISGPMVVPGYWNNPDASAREFTAGHWKSGDIGSVDADGFVRIFDRKKDMINRGGYNIYSVELENLITGHPSVVECAVIPHPDEVLGEKIHVFVTRVEDGTLTEADIRQFCRDNLADYKTPDYVTIQQEPLPRNANGKLVKAGLKARIGNAEGQDQ</sequence>
<dbReference type="InterPro" id="IPR020845">
    <property type="entry name" value="AMP-binding_CS"/>
</dbReference>
<dbReference type="InterPro" id="IPR042099">
    <property type="entry name" value="ANL_N_sf"/>
</dbReference>
<accession>A0ABV8QKI5</accession>
<keyword evidence="4" id="KW-1185">Reference proteome</keyword>
<name>A0ABV8QKI5_9GAMM</name>
<evidence type="ECO:0000313" key="4">
    <source>
        <dbReference type="Proteomes" id="UP001595798"/>
    </source>
</evidence>
<reference evidence="4" key="1">
    <citation type="journal article" date="2019" name="Int. J. Syst. Evol. Microbiol.">
        <title>The Global Catalogue of Microorganisms (GCM) 10K type strain sequencing project: providing services to taxonomists for standard genome sequencing and annotation.</title>
        <authorList>
            <consortium name="The Broad Institute Genomics Platform"/>
            <consortium name="The Broad Institute Genome Sequencing Center for Infectious Disease"/>
            <person name="Wu L."/>
            <person name="Ma J."/>
        </authorList>
    </citation>
    <scope>NUCLEOTIDE SEQUENCE [LARGE SCALE GENOMIC DNA]</scope>
    <source>
        <strain evidence="4">CECT 7297</strain>
    </source>
</reference>
<dbReference type="PRINTS" id="PR00154">
    <property type="entry name" value="AMPBINDING"/>
</dbReference>
<dbReference type="InterPro" id="IPR045851">
    <property type="entry name" value="AMP-bd_C_sf"/>
</dbReference>
<dbReference type="Pfam" id="PF00501">
    <property type="entry name" value="AMP-binding"/>
    <property type="match status" value="1"/>
</dbReference>
<dbReference type="SUPFAM" id="SSF56801">
    <property type="entry name" value="Acetyl-CoA synthetase-like"/>
    <property type="match status" value="1"/>
</dbReference>
<dbReference type="PANTHER" id="PTHR43767">
    <property type="entry name" value="LONG-CHAIN-FATTY-ACID--COA LIGASE"/>
    <property type="match status" value="1"/>
</dbReference>
<comment type="caution">
    <text evidence="3">The sequence shown here is derived from an EMBL/GenBank/DDBJ whole genome shotgun (WGS) entry which is preliminary data.</text>
</comment>
<dbReference type="RefSeq" id="WP_379889774.1">
    <property type="nucleotide sequence ID" value="NZ_JBHSDI010000061.1"/>
</dbReference>
<evidence type="ECO:0000259" key="1">
    <source>
        <dbReference type="Pfam" id="PF00501"/>
    </source>
</evidence>
<dbReference type="PANTHER" id="PTHR43767:SF1">
    <property type="entry name" value="NONRIBOSOMAL PEPTIDE SYNTHASE PES1 (EUROFUNG)-RELATED"/>
    <property type="match status" value="1"/>
</dbReference>
<dbReference type="EMBL" id="JBHSDI010000061">
    <property type="protein sequence ID" value="MFC4260840.1"/>
    <property type="molecule type" value="Genomic_DNA"/>
</dbReference>
<dbReference type="Pfam" id="PF13193">
    <property type="entry name" value="AMP-binding_C"/>
    <property type="match status" value="1"/>
</dbReference>
<feature type="domain" description="AMP-dependent synthetase/ligase" evidence="1">
    <location>
        <begin position="36"/>
        <end position="394"/>
    </location>
</feature>
<organism evidence="3 4">
    <name type="scientific">Marinobacter lacisalsi</name>
    <dbReference type="NCBI Taxonomy" id="475979"/>
    <lineage>
        <taxon>Bacteria</taxon>
        <taxon>Pseudomonadati</taxon>
        <taxon>Pseudomonadota</taxon>
        <taxon>Gammaproteobacteria</taxon>
        <taxon>Pseudomonadales</taxon>
        <taxon>Marinobacteraceae</taxon>
        <taxon>Marinobacter</taxon>
    </lineage>
</organism>
<proteinExistence type="predicted"/>
<dbReference type="InterPro" id="IPR020459">
    <property type="entry name" value="AMP-binding"/>
</dbReference>
<protein>
    <submittedName>
        <fullName evidence="3">Class I adenylate-forming enzyme family protein</fullName>
    </submittedName>
</protein>
<dbReference type="InterPro" id="IPR025110">
    <property type="entry name" value="AMP-bd_C"/>
</dbReference>